<dbReference type="Proteomes" id="UP000282613">
    <property type="component" value="Unassembled WGS sequence"/>
</dbReference>
<evidence type="ECO:0000256" key="2">
    <source>
        <dbReference type="SAM" id="MobiDB-lite"/>
    </source>
</evidence>
<dbReference type="EMBL" id="UYRS01018316">
    <property type="protein sequence ID" value="VDK32463.1"/>
    <property type="molecule type" value="Genomic_DNA"/>
</dbReference>
<evidence type="ECO:0000256" key="1">
    <source>
        <dbReference type="ARBA" id="ARBA00022737"/>
    </source>
</evidence>
<accession>A0A0R3W251</accession>
<reference evidence="6" key="1">
    <citation type="submission" date="2016-04" db="UniProtKB">
        <authorList>
            <consortium name="WormBaseParasite"/>
        </authorList>
    </citation>
    <scope>IDENTIFICATION</scope>
</reference>
<keyword evidence="5" id="KW-1185">Reference proteome</keyword>
<keyword evidence="1" id="KW-0677">Repeat</keyword>
<dbReference type="Gene3D" id="1.10.260.100">
    <property type="match status" value="2"/>
</dbReference>
<dbReference type="STRING" id="60517.A0A0R3W251"/>
<evidence type="ECO:0000313" key="6">
    <source>
        <dbReference type="WBParaSite" id="TASK_0000385801-mRNA-1"/>
    </source>
</evidence>
<protein>
    <submittedName>
        <fullName evidence="6">STI1 domain-containing protein</fullName>
    </submittedName>
</protein>
<feature type="region of interest" description="Disordered" evidence="2">
    <location>
        <begin position="1"/>
        <end position="20"/>
    </location>
</feature>
<name>A0A0R3W251_TAEAS</name>
<organism evidence="6">
    <name type="scientific">Taenia asiatica</name>
    <name type="common">Asian tapeworm</name>
    <dbReference type="NCBI Taxonomy" id="60517"/>
    <lineage>
        <taxon>Eukaryota</taxon>
        <taxon>Metazoa</taxon>
        <taxon>Spiralia</taxon>
        <taxon>Lophotrochozoa</taxon>
        <taxon>Platyhelminthes</taxon>
        <taxon>Cestoda</taxon>
        <taxon>Eucestoda</taxon>
        <taxon>Cyclophyllidea</taxon>
        <taxon>Taeniidae</taxon>
        <taxon>Taenia</taxon>
    </lineage>
</organism>
<dbReference type="OrthoDB" id="71407at2759"/>
<dbReference type="Pfam" id="PF17830">
    <property type="entry name" value="STI1-HOP_DP"/>
    <property type="match status" value="1"/>
</dbReference>
<sequence>MDLSEVPELEDCPDIFGNNNSSGRSDINNKILIVKHFYASLDWVTDDLMAKIQSNPSVNAWLRNPQKASLLNELQKNPNKLFDQQSAKEDASALQKIVEILGEHFENLAVQEEKEAKAKSSAEPHKPLIEEVLSPEEKELQTTVDKMLANEEIRCALQDEHVREIIESLRCDPEKGQMLARRAPSNVKEKLNLLIRNGILAVE</sequence>
<proteinExistence type="predicted"/>
<feature type="compositionally biased region" description="Acidic residues" evidence="2">
    <location>
        <begin position="1"/>
        <end position="13"/>
    </location>
</feature>
<evidence type="ECO:0000313" key="5">
    <source>
        <dbReference type="Proteomes" id="UP000282613"/>
    </source>
</evidence>
<dbReference type="InterPro" id="IPR041243">
    <property type="entry name" value="STI1/HOP_DP"/>
</dbReference>
<reference evidence="4 5" key="2">
    <citation type="submission" date="2018-11" db="EMBL/GenBank/DDBJ databases">
        <authorList>
            <consortium name="Pathogen Informatics"/>
        </authorList>
    </citation>
    <scope>NUCLEOTIDE SEQUENCE [LARGE SCALE GENOMIC DNA]</scope>
</reference>
<evidence type="ECO:0000313" key="4">
    <source>
        <dbReference type="EMBL" id="VDK32463.1"/>
    </source>
</evidence>
<feature type="domain" description="STI1/HOP DP" evidence="3">
    <location>
        <begin position="47"/>
        <end position="99"/>
    </location>
</feature>
<dbReference type="WBParaSite" id="TASK_0000385801-mRNA-1">
    <property type="protein sequence ID" value="TASK_0000385801-mRNA-1"/>
    <property type="gene ID" value="TASK_0000385801"/>
</dbReference>
<evidence type="ECO:0000259" key="3">
    <source>
        <dbReference type="Pfam" id="PF17830"/>
    </source>
</evidence>
<gene>
    <name evidence="4" type="ORF">TASK_LOCUS3859</name>
</gene>
<dbReference type="AlphaFoldDB" id="A0A0R3W251"/>